<keyword evidence="5" id="KW-0460">Magnesium</keyword>
<evidence type="ECO:0008006" key="10">
    <source>
        <dbReference type="Google" id="ProtNLM"/>
    </source>
</evidence>
<dbReference type="PANTHER" id="PTHR12001:SF69">
    <property type="entry name" value="ALL TRANS-POLYPRENYL-DIPHOSPHATE SYNTHASE PDSS1"/>
    <property type="match status" value="1"/>
</dbReference>
<accession>A0A9Q0N7L2</accession>
<evidence type="ECO:0000256" key="1">
    <source>
        <dbReference type="ARBA" id="ARBA00001946"/>
    </source>
</evidence>
<dbReference type="InterPro" id="IPR033749">
    <property type="entry name" value="Polyprenyl_synt_CS"/>
</dbReference>
<comment type="cofactor">
    <cofactor evidence="1">
        <name>Mg(2+)</name>
        <dbReference type="ChEBI" id="CHEBI:18420"/>
    </cofactor>
</comment>
<dbReference type="InterPro" id="IPR000092">
    <property type="entry name" value="Polyprenyl_synt"/>
</dbReference>
<dbReference type="Proteomes" id="UP001151699">
    <property type="component" value="Chromosome A"/>
</dbReference>
<dbReference type="CDD" id="cd00685">
    <property type="entry name" value="Trans_IPPS_HT"/>
    <property type="match status" value="1"/>
</dbReference>
<dbReference type="GO" id="GO:0004659">
    <property type="term" value="F:prenyltransferase activity"/>
    <property type="evidence" value="ECO:0007669"/>
    <property type="project" value="InterPro"/>
</dbReference>
<dbReference type="PROSITE" id="PS00444">
    <property type="entry name" value="POLYPRENYL_SYNTHASE_2"/>
    <property type="match status" value="1"/>
</dbReference>
<keyword evidence="7" id="KW-0472">Membrane</keyword>
<dbReference type="SFLD" id="SFLDS00005">
    <property type="entry name" value="Isoprenoid_Synthase_Type_I"/>
    <property type="match status" value="1"/>
</dbReference>
<dbReference type="SUPFAM" id="SSF48576">
    <property type="entry name" value="Terpenoid synthases"/>
    <property type="match status" value="1"/>
</dbReference>
<sequence length="819" mass="94340">MRKTLIYISVIIAVILLIYTVSWFVIISSIAGKINGQYSNRYIAANTVDSEQKYFVKFNKIASYGFPFKIAFQIIGWHEEGETSVVEFHTPIYIGYDLLKQACFITYSGNATGRYKPIQLGFGTKFESDNYSFIAKIPLSLKLFKIFIQKKDPFEIINFVEKLELRSDKTKIFDLVDQQKLYDEEHTAISFSLDKKKYYTDLEDFKNNVPQKLNITYSTNILESNIINRRIPAGLLLYRFAWPMPFNFEGKFYIKTNKSIYSEFANDLEIKMISSKFSSNIQDSLTSFFYQNKEEEGNRASHLKVESKIDLKSGFSDNILNSIQYLLPYVPPFPSNSSIIEELQYINSNKDKFNLTELENHQYILDLDINFFAKTQDVMRAQINNLSLFSNNTGFRLSSRFKTFSEDSRMVYKEGIKYFLKTVSDHPDSNSGDISFEYKLDSSNITKGKIGTVDLDKFLPLYYLALYRKASEKIRVGDIITKRIQELVPDFNEHQKLLEQLMIQPFLEIDNDRRKLDTIKIIHKDLSKELSALNKLILTHLATKEELVSVIGKYLLEFGGKRIRPLLTILTSKMFGYIGEDNIKLAAAVEFIHAATLLHDDVVDESTMRRSKPTANVIWNSKASILVGDFLFSQSFQLMVDTKSIKAMKSLSRASAIISEGEVSQLVKLNQRRIIDETEYNEIIMAKTAELFGVSCEAGAIISNQSNEICEILQKFGRYLGNIFQIIDDLFDYLGNSSDIGKNIGDDFLEGKITLPLIFLYKKLDDKWQLKIQEMIKADNRTKSEFKLIRDLMIEHCIKQQIIDYLAAINNEASLINNK</sequence>
<organism evidence="8 9">
    <name type="scientific">Pseudolycoriella hygida</name>
    <dbReference type="NCBI Taxonomy" id="35572"/>
    <lineage>
        <taxon>Eukaryota</taxon>
        <taxon>Metazoa</taxon>
        <taxon>Ecdysozoa</taxon>
        <taxon>Arthropoda</taxon>
        <taxon>Hexapoda</taxon>
        <taxon>Insecta</taxon>
        <taxon>Pterygota</taxon>
        <taxon>Neoptera</taxon>
        <taxon>Endopterygota</taxon>
        <taxon>Diptera</taxon>
        <taxon>Nematocera</taxon>
        <taxon>Sciaroidea</taxon>
        <taxon>Sciaridae</taxon>
        <taxon>Pseudolycoriella</taxon>
    </lineage>
</organism>
<proteinExistence type="inferred from homology"/>
<evidence type="ECO:0000256" key="7">
    <source>
        <dbReference type="SAM" id="Phobius"/>
    </source>
</evidence>
<keyword evidence="7" id="KW-1133">Transmembrane helix</keyword>
<dbReference type="GO" id="GO:1901663">
    <property type="term" value="P:quinone biosynthetic process"/>
    <property type="evidence" value="ECO:0007669"/>
    <property type="project" value="UniProtKB-ARBA"/>
</dbReference>
<dbReference type="EMBL" id="WJQU01000001">
    <property type="protein sequence ID" value="KAJ6645150.1"/>
    <property type="molecule type" value="Genomic_DNA"/>
</dbReference>
<keyword evidence="3" id="KW-0808">Transferase</keyword>
<keyword evidence="9" id="KW-1185">Reference proteome</keyword>
<dbReference type="GO" id="GO:0042811">
    <property type="term" value="P:pheromone biosynthetic process"/>
    <property type="evidence" value="ECO:0007669"/>
    <property type="project" value="UniProtKB-ARBA"/>
</dbReference>
<dbReference type="OrthoDB" id="6921389at2759"/>
<dbReference type="GO" id="GO:0008299">
    <property type="term" value="P:isoprenoid biosynthetic process"/>
    <property type="evidence" value="ECO:0007669"/>
    <property type="project" value="UniProtKB-KW"/>
</dbReference>
<dbReference type="InterPro" id="IPR008949">
    <property type="entry name" value="Isoprenoid_synthase_dom_sf"/>
</dbReference>
<dbReference type="Gene3D" id="1.10.600.10">
    <property type="entry name" value="Farnesyl Diphosphate Synthase"/>
    <property type="match status" value="1"/>
</dbReference>
<dbReference type="GO" id="GO:0046872">
    <property type="term" value="F:metal ion binding"/>
    <property type="evidence" value="ECO:0007669"/>
    <property type="project" value="UniProtKB-KW"/>
</dbReference>
<evidence type="ECO:0000256" key="2">
    <source>
        <dbReference type="ARBA" id="ARBA00006706"/>
    </source>
</evidence>
<comment type="caution">
    <text evidence="8">The sequence shown here is derived from an EMBL/GenBank/DDBJ whole genome shotgun (WGS) entry which is preliminary data.</text>
</comment>
<comment type="similarity">
    <text evidence="2">Belongs to the FPP/GGPP synthase family.</text>
</comment>
<evidence type="ECO:0000313" key="8">
    <source>
        <dbReference type="EMBL" id="KAJ6645150.1"/>
    </source>
</evidence>
<feature type="transmembrane region" description="Helical" evidence="7">
    <location>
        <begin position="7"/>
        <end position="31"/>
    </location>
</feature>
<keyword evidence="6" id="KW-0414">Isoprene biosynthesis</keyword>
<evidence type="ECO:0000256" key="5">
    <source>
        <dbReference type="ARBA" id="ARBA00022842"/>
    </source>
</evidence>
<dbReference type="AlphaFoldDB" id="A0A9Q0N7L2"/>
<evidence type="ECO:0000256" key="6">
    <source>
        <dbReference type="ARBA" id="ARBA00023229"/>
    </source>
</evidence>
<reference evidence="8" key="1">
    <citation type="submission" date="2022-07" db="EMBL/GenBank/DDBJ databases">
        <authorList>
            <person name="Trinca V."/>
            <person name="Uliana J.V.C."/>
            <person name="Torres T.T."/>
            <person name="Ward R.J."/>
            <person name="Monesi N."/>
        </authorList>
    </citation>
    <scope>NUCLEOTIDE SEQUENCE</scope>
    <source>
        <strain evidence="8">HSMRA1968</strain>
        <tissue evidence="8">Whole embryos</tissue>
    </source>
</reference>
<gene>
    <name evidence="8" type="ORF">Bhyg_00352</name>
</gene>
<keyword evidence="4" id="KW-0479">Metal-binding</keyword>
<feature type="non-terminal residue" evidence="8">
    <location>
        <position position="1"/>
    </location>
</feature>
<dbReference type="PANTHER" id="PTHR12001">
    <property type="entry name" value="GERANYLGERANYL PYROPHOSPHATE SYNTHASE"/>
    <property type="match status" value="1"/>
</dbReference>
<evidence type="ECO:0000256" key="4">
    <source>
        <dbReference type="ARBA" id="ARBA00022723"/>
    </source>
</evidence>
<protein>
    <recommendedName>
        <fullName evidence="10">Polyprenyl synthetase family protein</fullName>
    </recommendedName>
</protein>
<keyword evidence="7" id="KW-0812">Transmembrane</keyword>
<dbReference type="Pfam" id="PF00348">
    <property type="entry name" value="polyprenyl_synt"/>
    <property type="match status" value="1"/>
</dbReference>
<evidence type="ECO:0000313" key="9">
    <source>
        <dbReference type="Proteomes" id="UP001151699"/>
    </source>
</evidence>
<evidence type="ECO:0000256" key="3">
    <source>
        <dbReference type="ARBA" id="ARBA00022679"/>
    </source>
</evidence>
<name>A0A9Q0N7L2_9DIPT</name>